<dbReference type="SUPFAM" id="SSF51182">
    <property type="entry name" value="RmlC-like cupins"/>
    <property type="match status" value="1"/>
</dbReference>
<dbReference type="Gene3D" id="2.60.120.10">
    <property type="entry name" value="Jelly Rolls"/>
    <property type="match status" value="1"/>
</dbReference>
<gene>
    <name evidence="5" type="ORF">BI347_20585</name>
</gene>
<dbReference type="CDD" id="cd06124">
    <property type="entry name" value="cupin_NimR-like_N"/>
    <property type="match status" value="1"/>
</dbReference>
<dbReference type="SMART" id="SM00342">
    <property type="entry name" value="HTH_ARAC"/>
    <property type="match status" value="1"/>
</dbReference>
<sequence length="270" mass="29620">MAQATPPKLNLPASRGRSLVKHYPRGLRIDPHAHPWAQVLHAVTGVMWVEVGREALVVPPQRAVWLPPGAVHSIQMMSAVEMRNLYLPAQDIAQLSRESHVFEVNGLLRELIAAIAEREHARQRDDAYLDAAYKLVALELPHAARHTQRIPLPDGSDRRLAGLCRAVIANPSQAISFEQHAAGAGASVRTLSRLFVRHMGLGFAEWRRQVQLAIALSRLADGQSVGAVAHALGYRASSFSEMFRRELGLPPSGFHPQETLADAVRPVADS</sequence>
<dbReference type="EMBL" id="MKCS01000004">
    <property type="protein sequence ID" value="OHX10207.1"/>
    <property type="molecule type" value="Genomic_DNA"/>
</dbReference>
<proteinExistence type="predicted"/>
<dbReference type="STRING" id="1903179.BI347_20585"/>
<evidence type="ECO:0000313" key="6">
    <source>
        <dbReference type="Proteomes" id="UP000180088"/>
    </source>
</evidence>
<protein>
    <submittedName>
        <fullName evidence="5">AraC family transcriptional regulator</fullName>
    </submittedName>
</protein>
<dbReference type="InterPro" id="IPR018060">
    <property type="entry name" value="HTH_AraC"/>
</dbReference>
<dbReference type="GO" id="GO:0043565">
    <property type="term" value="F:sequence-specific DNA binding"/>
    <property type="evidence" value="ECO:0007669"/>
    <property type="project" value="InterPro"/>
</dbReference>
<dbReference type="AlphaFoldDB" id="A0A1S1WSH6"/>
<organism evidence="5 6">
    <name type="scientific">Chromobacterium sphagni</name>
    <dbReference type="NCBI Taxonomy" id="1903179"/>
    <lineage>
        <taxon>Bacteria</taxon>
        <taxon>Pseudomonadati</taxon>
        <taxon>Pseudomonadota</taxon>
        <taxon>Betaproteobacteria</taxon>
        <taxon>Neisseriales</taxon>
        <taxon>Chromobacteriaceae</taxon>
        <taxon>Chromobacterium</taxon>
    </lineage>
</organism>
<dbReference type="Gene3D" id="1.10.10.60">
    <property type="entry name" value="Homeodomain-like"/>
    <property type="match status" value="1"/>
</dbReference>
<evidence type="ECO:0000313" key="5">
    <source>
        <dbReference type="EMBL" id="OHX10207.1"/>
    </source>
</evidence>
<dbReference type="Pfam" id="PF12833">
    <property type="entry name" value="HTH_18"/>
    <property type="match status" value="1"/>
</dbReference>
<dbReference type="Pfam" id="PF02311">
    <property type="entry name" value="AraC_binding"/>
    <property type="match status" value="1"/>
</dbReference>
<dbReference type="PROSITE" id="PS00041">
    <property type="entry name" value="HTH_ARAC_FAMILY_1"/>
    <property type="match status" value="1"/>
</dbReference>
<dbReference type="PANTHER" id="PTHR11019">
    <property type="entry name" value="HTH-TYPE TRANSCRIPTIONAL REGULATOR NIMR"/>
    <property type="match status" value="1"/>
</dbReference>
<keyword evidence="1" id="KW-0805">Transcription regulation</keyword>
<dbReference type="InterPro" id="IPR003313">
    <property type="entry name" value="AraC-bd"/>
</dbReference>
<evidence type="ECO:0000256" key="3">
    <source>
        <dbReference type="ARBA" id="ARBA00023163"/>
    </source>
</evidence>
<dbReference type="PANTHER" id="PTHR11019:SF159">
    <property type="entry name" value="TRANSCRIPTIONAL REGULATOR-RELATED"/>
    <property type="match status" value="1"/>
</dbReference>
<dbReference type="InterPro" id="IPR014710">
    <property type="entry name" value="RmlC-like_jellyroll"/>
</dbReference>
<reference evidence="5 6" key="1">
    <citation type="submission" date="2016-09" db="EMBL/GenBank/DDBJ databases">
        <title>Chromobacterium muskegensis sp. nov., an insecticidal bacterium isolated from Sphagnum bogs.</title>
        <authorList>
            <person name="Sparks M.E."/>
            <person name="Blackburn M.B."/>
            <person name="Gundersen-Rindal D.E."/>
            <person name="Mitchell A."/>
            <person name="Farrar R."/>
            <person name="Kuhar D."/>
        </authorList>
    </citation>
    <scope>NUCLEOTIDE SEQUENCE [LARGE SCALE GENOMIC DNA]</scope>
    <source>
        <strain evidence="5 6">37-2</strain>
    </source>
</reference>
<dbReference type="InterPro" id="IPR018062">
    <property type="entry name" value="HTH_AraC-typ_CS"/>
</dbReference>
<dbReference type="OrthoDB" id="9804543at2"/>
<dbReference type="GO" id="GO:0003700">
    <property type="term" value="F:DNA-binding transcription factor activity"/>
    <property type="evidence" value="ECO:0007669"/>
    <property type="project" value="InterPro"/>
</dbReference>
<feature type="domain" description="HTH araC/xylS-type" evidence="4">
    <location>
        <begin position="161"/>
        <end position="257"/>
    </location>
</feature>
<dbReference type="InterPro" id="IPR011051">
    <property type="entry name" value="RmlC_Cupin_sf"/>
</dbReference>
<dbReference type="PROSITE" id="PS01124">
    <property type="entry name" value="HTH_ARAC_FAMILY_2"/>
    <property type="match status" value="1"/>
</dbReference>
<dbReference type="Proteomes" id="UP000180088">
    <property type="component" value="Unassembled WGS sequence"/>
</dbReference>
<dbReference type="RefSeq" id="WP_071116946.1">
    <property type="nucleotide sequence ID" value="NZ_MKCS01000004.1"/>
</dbReference>
<evidence type="ECO:0000259" key="4">
    <source>
        <dbReference type="PROSITE" id="PS01124"/>
    </source>
</evidence>
<comment type="caution">
    <text evidence="5">The sequence shown here is derived from an EMBL/GenBank/DDBJ whole genome shotgun (WGS) entry which is preliminary data.</text>
</comment>
<keyword evidence="3" id="KW-0804">Transcription</keyword>
<keyword evidence="2" id="KW-0238">DNA-binding</keyword>
<evidence type="ECO:0000256" key="2">
    <source>
        <dbReference type="ARBA" id="ARBA00023125"/>
    </source>
</evidence>
<name>A0A1S1WSH6_9NEIS</name>
<accession>A0A1S1WSH6</accession>
<evidence type="ECO:0000256" key="1">
    <source>
        <dbReference type="ARBA" id="ARBA00023015"/>
    </source>
</evidence>